<comment type="caution">
    <text evidence="2">The sequence shown here is derived from an EMBL/GenBank/DDBJ whole genome shotgun (WGS) entry which is preliminary data.</text>
</comment>
<feature type="transmembrane region" description="Helical" evidence="1">
    <location>
        <begin position="30"/>
        <end position="48"/>
    </location>
</feature>
<dbReference type="Proteomes" id="UP000014249">
    <property type="component" value="Unassembled WGS sequence"/>
</dbReference>
<keyword evidence="1" id="KW-1133">Transmembrane helix</keyword>
<evidence type="ECO:0000256" key="1">
    <source>
        <dbReference type="SAM" id="Phobius"/>
    </source>
</evidence>
<organism evidence="2 3">
    <name type="scientific">Lacticaseibacillus paracasei subsp. paracasei CNCM I-4270</name>
    <dbReference type="NCBI Taxonomy" id="1256202"/>
    <lineage>
        <taxon>Bacteria</taxon>
        <taxon>Bacillati</taxon>
        <taxon>Bacillota</taxon>
        <taxon>Bacilli</taxon>
        <taxon>Lactobacillales</taxon>
        <taxon>Lactobacillaceae</taxon>
        <taxon>Lacticaseibacillus</taxon>
    </lineage>
</organism>
<proteinExistence type="predicted"/>
<evidence type="ECO:0000313" key="3">
    <source>
        <dbReference type="Proteomes" id="UP000014249"/>
    </source>
</evidence>
<name>A0A8E0M8D9_LACPA</name>
<dbReference type="AlphaFoldDB" id="A0A8E0M8D9"/>
<sequence>MSKTLASFLVFLDTIGISIALLGGNTWLCLLMGIATVILYVKVNPILFGDYDRKRKEKIEKNGKSYWRVGQIRKEFQNDRTICL</sequence>
<accession>A0A8E0M8D9</accession>
<reference evidence="2 3" key="1">
    <citation type="journal article" date="2013" name="PLoS ONE">
        <title>Lactobacillus paracasei comparative genomics: towards species pan-genome definition and exploitation of diversity.</title>
        <authorList>
            <person name="Smokvina T."/>
            <person name="Wels M."/>
            <person name="Polka J."/>
            <person name="Chervaux C."/>
            <person name="Brisse S."/>
            <person name="Boekhorst J."/>
            <person name="van Hylckama Vlieg J.E."/>
            <person name="Siezen R.J."/>
        </authorList>
    </citation>
    <scope>NUCLEOTIDE SEQUENCE [LARGE SCALE GENOMIC DNA]</scope>
    <source>
        <strain evidence="2 3">CNCM I-4270</strain>
    </source>
</reference>
<protein>
    <submittedName>
        <fullName evidence="2">Uncharacterized protein</fullName>
    </submittedName>
</protein>
<keyword evidence="1" id="KW-0472">Membrane</keyword>
<keyword evidence="1" id="KW-0812">Transmembrane</keyword>
<dbReference type="EMBL" id="ANJX01000388">
    <property type="protein sequence ID" value="EPC50656.1"/>
    <property type="molecule type" value="Genomic_DNA"/>
</dbReference>
<gene>
    <name evidence="2" type="ORF">Lpp77_13985</name>
</gene>
<evidence type="ECO:0000313" key="2">
    <source>
        <dbReference type="EMBL" id="EPC50656.1"/>
    </source>
</evidence>